<sequence length="121" mass="13327">MGTVDDATGKEDEQLKAQQVVAELERLHPEIAWSLYPLGDYDQMAELDAPDLLVSFGSEAQQLEEGLVDAFSTITGEACEPSHWGISVDAALILQSHNRVFIAKYRNCDGPKYLASKQKSD</sequence>
<dbReference type="EMBL" id="JACOPV010000008">
    <property type="protein sequence ID" value="MBM5458610.1"/>
    <property type="molecule type" value="Genomic_DNA"/>
</dbReference>
<evidence type="ECO:0008006" key="3">
    <source>
        <dbReference type="Google" id="ProtNLM"/>
    </source>
</evidence>
<dbReference type="RefSeq" id="WP_203584550.1">
    <property type="nucleotide sequence ID" value="NZ_JACOPV010000008.1"/>
</dbReference>
<keyword evidence="2" id="KW-1185">Reference proteome</keyword>
<gene>
    <name evidence="1" type="ORF">H8F21_13655</name>
</gene>
<reference evidence="1 2" key="1">
    <citation type="submission" date="2020-08" db="EMBL/GenBank/DDBJ databases">
        <title>Description of novel Pseudomonas species.</title>
        <authorList>
            <person name="Duman M."/>
            <person name="Mulet M."/>
            <person name="Altun S."/>
            <person name="Saticioglu I.B."/>
            <person name="Lalucat J."/>
            <person name="Garcia-Valdes E."/>
        </authorList>
    </citation>
    <scope>NUCLEOTIDE SEQUENCE [LARGE SCALE GENOMIC DNA]</scope>
    <source>
        <strain evidence="1 2">P66</strain>
    </source>
</reference>
<evidence type="ECO:0000313" key="1">
    <source>
        <dbReference type="EMBL" id="MBM5458610.1"/>
    </source>
</evidence>
<organism evidence="1 2">
    <name type="scientific">Pseudomonas arcuscaelestis</name>
    <dbReference type="NCBI Taxonomy" id="2710591"/>
    <lineage>
        <taxon>Bacteria</taxon>
        <taxon>Pseudomonadati</taxon>
        <taxon>Pseudomonadota</taxon>
        <taxon>Gammaproteobacteria</taxon>
        <taxon>Pseudomonadales</taxon>
        <taxon>Pseudomonadaceae</taxon>
        <taxon>Pseudomonas</taxon>
    </lineage>
</organism>
<protein>
    <recommendedName>
        <fullName evidence="3">Fe/B12 periplasmic-binding domain-containing protein</fullName>
    </recommendedName>
</protein>
<name>A0ABS2BYB7_9PSED</name>
<accession>A0ABS2BYB7</accession>
<comment type="caution">
    <text evidence="1">The sequence shown here is derived from an EMBL/GenBank/DDBJ whole genome shotgun (WGS) entry which is preliminary data.</text>
</comment>
<proteinExistence type="predicted"/>
<evidence type="ECO:0000313" key="2">
    <source>
        <dbReference type="Proteomes" id="UP000745663"/>
    </source>
</evidence>
<dbReference type="Proteomes" id="UP000745663">
    <property type="component" value="Unassembled WGS sequence"/>
</dbReference>